<dbReference type="Pfam" id="PF00072">
    <property type="entry name" value="Response_reg"/>
    <property type="match status" value="1"/>
</dbReference>
<dbReference type="InterPro" id="IPR039420">
    <property type="entry name" value="WalR-like"/>
</dbReference>
<dbReference type="PIRSF" id="PIRSF002937">
    <property type="entry name" value="Res_reg_Spo0A"/>
    <property type="match status" value="1"/>
</dbReference>
<dbReference type="InterPro" id="IPR011006">
    <property type="entry name" value="CheY-like_superfamily"/>
</dbReference>
<keyword evidence="6 12" id="KW-0749">Sporulation</keyword>
<dbReference type="GO" id="GO:0000156">
    <property type="term" value="F:phosphorelay response regulator activity"/>
    <property type="evidence" value="ECO:0007669"/>
    <property type="project" value="TreeGrafter"/>
</dbReference>
<evidence type="ECO:0000313" key="16">
    <source>
        <dbReference type="EMBL" id="BAS27439.1"/>
    </source>
</evidence>
<evidence type="ECO:0000256" key="2">
    <source>
        <dbReference type="ARBA" id="ARBA00022490"/>
    </source>
</evidence>
<dbReference type="Gene3D" id="3.40.50.2300">
    <property type="match status" value="1"/>
</dbReference>
<dbReference type="GO" id="GO:0042173">
    <property type="term" value="P:regulation of sporulation resulting in formation of a cellular spore"/>
    <property type="evidence" value="ECO:0007669"/>
    <property type="project" value="InterPro"/>
</dbReference>
<reference evidence="17" key="2">
    <citation type="journal article" date="2016" name="Int. J. Syst. Evol. Microbiol.">
        <title>Complete genome sequence and cell structure of Limnochorda pilosa, a Gram-negative spore-former within the phylum Firmicutes.</title>
        <authorList>
            <person name="Watanabe M."/>
            <person name="Kojima H."/>
            <person name="Fukui M."/>
        </authorList>
    </citation>
    <scope>NUCLEOTIDE SEQUENCE [LARGE SCALE GENOMIC DNA]</scope>
    <source>
        <strain evidence="17">HC45</strain>
    </source>
</reference>
<dbReference type="PANTHER" id="PTHR48111">
    <property type="entry name" value="REGULATOR OF RPOS"/>
    <property type="match status" value="1"/>
</dbReference>
<keyword evidence="2 12" id="KW-0963">Cytoplasm</keyword>
<dbReference type="Pfam" id="PF08769">
    <property type="entry name" value="Spo0A_C"/>
    <property type="match status" value="1"/>
</dbReference>
<dbReference type="InterPro" id="IPR001789">
    <property type="entry name" value="Sig_transdc_resp-reg_receiver"/>
</dbReference>
<dbReference type="Proteomes" id="UP000065807">
    <property type="component" value="Chromosome"/>
</dbReference>
<dbReference type="SUPFAM" id="SSF52172">
    <property type="entry name" value="CheY-like"/>
    <property type="match status" value="1"/>
</dbReference>
<keyword evidence="3 12" id="KW-0678">Repressor</keyword>
<dbReference type="GO" id="GO:0003700">
    <property type="term" value="F:DNA-binding transcription factor activity"/>
    <property type="evidence" value="ECO:0007669"/>
    <property type="project" value="InterPro"/>
</dbReference>
<evidence type="ECO:0000256" key="14">
    <source>
        <dbReference type="PROSITE-ProRule" id="PRU00169"/>
    </source>
</evidence>
<keyword evidence="8 12" id="KW-0805">Transcription regulation</keyword>
<dbReference type="GO" id="GO:0005829">
    <property type="term" value="C:cytosol"/>
    <property type="evidence" value="ECO:0007669"/>
    <property type="project" value="TreeGrafter"/>
</dbReference>
<protein>
    <recommendedName>
        <fullName evidence="12">Stage 0 sporulation protein A homolog</fullName>
    </recommendedName>
</protein>
<keyword evidence="5 12" id="KW-0106">Calcium</keyword>
<evidence type="ECO:0000256" key="6">
    <source>
        <dbReference type="ARBA" id="ARBA00022969"/>
    </source>
</evidence>
<reference evidence="17" key="1">
    <citation type="submission" date="2015-07" db="EMBL/GenBank/DDBJ databases">
        <title>Complete genome sequence and phylogenetic analysis of Limnochorda pilosa.</title>
        <authorList>
            <person name="Watanabe M."/>
            <person name="Kojima H."/>
            <person name="Fukui M."/>
        </authorList>
    </citation>
    <scope>NUCLEOTIDE SEQUENCE [LARGE SCALE GENOMIC DNA]</scope>
    <source>
        <strain evidence="17">HC45</strain>
    </source>
</reference>
<organism evidence="16 17">
    <name type="scientific">Limnochorda pilosa</name>
    <dbReference type="NCBI Taxonomy" id="1555112"/>
    <lineage>
        <taxon>Bacteria</taxon>
        <taxon>Bacillati</taxon>
        <taxon>Bacillota</taxon>
        <taxon>Limnochordia</taxon>
        <taxon>Limnochordales</taxon>
        <taxon>Limnochordaceae</taxon>
        <taxon>Limnochorda</taxon>
    </lineage>
</organism>
<evidence type="ECO:0000256" key="12">
    <source>
        <dbReference type="PIRNR" id="PIRNR002937"/>
    </source>
</evidence>
<evidence type="ECO:0000256" key="3">
    <source>
        <dbReference type="ARBA" id="ARBA00022491"/>
    </source>
</evidence>
<dbReference type="NCBIfam" id="TIGR02875">
    <property type="entry name" value="spore_0_A"/>
    <property type="match status" value="1"/>
</dbReference>
<evidence type="ECO:0000259" key="15">
    <source>
        <dbReference type="PROSITE" id="PS50110"/>
    </source>
</evidence>
<dbReference type="GO" id="GO:0030435">
    <property type="term" value="P:sporulation resulting in formation of a cellular spore"/>
    <property type="evidence" value="ECO:0007669"/>
    <property type="project" value="UniProtKB-UniRule"/>
</dbReference>
<keyword evidence="10 12" id="KW-0010">Activator</keyword>
<keyword evidence="9 12" id="KW-0238">DNA-binding</keyword>
<dbReference type="InterPro" id="IPR012052">
    <property type="entry name" value="Spore_0_A"/>
</dbReference>
<evidence type="ECO:0000256" key="7">
    <source>
        <dbReference type="ARBA" id="ARBA00023012"/>
    </source>
</evidence>
<evidence type="ECO:0000256" key="10">
    <source>
        <dbReference type="ARBA" id="ARBA00023159"/>
    </source>
</evidence>
<dbReference type="STRING" id="1555112.LIP_1592"/>
<dbReference type="InterPro" id="IPR016032">
    <property type="entry name" value="Sig_transdc_resp-reg_C-effctor"/>
</dbReference>
<evidence type="ECO:0000256" key="13">
    <source>
        <dbReference type="PIRSR" id="PIRSR002937-1"/>
    </source>
</evidence>
<sequence>MVGKAYDGEQCLALIAEHEPDVVILDITMPKLDGIAVMERLTTLGVHPRPRVIVLTAMGREDIIQRLTGLGADYFVVKPFDLDVLAERIRQFGPGGAGYAVVKEESAAAQYPAAVDWESQVTQLLHELGVPPHFKGYAYLRDAVVMVLQDEQLLGGTLTKRLYPALAEKYGSSPAGVEAAVRNAIIAGWENGNRELLEQLMGTGRRDRFPTNSMVIANLADYLRFRAPGGRVAGRGR</sequence>
<dbReference type="GO" id="GO:0051606">
    <property type="term" value="P:detection of stimulus"/>
    <property type="evidence" value="ECO:0007669"/>
    <property type="project" value="UniProtKB-UniRule"/>
</dbReference>
<keyword evidence="17" id="KW-1185">Reference proteome</keyword>
<keyword evidence="11 12" id="KW-0804">Transcription</keyword>
<evidence type="ECO:0000256" key="1">
    <source>
        <dbReference type="ARBA" id="ARBA00004496"/>
    </source>
</evidence>
<name>A0A0K2SKQ3_LIMPI</name>
<evidence type="ECO:0000313" key="17">
    <source>
        <dbReference type="Proteomes" id="UP000065807"/>
    </source>
</evidence>
<dbReference type="SMART" id="SM00448">
    <property type="entry name" value="REC"/>
    <property type="match status" value="1"/>
</dbReference>
<feature type="binding site" evidence="13">
    <location>
        <position position="26"/>
    </location>
    <ligand>
        <name>Ca(2+)</name>
        <dbReference type="ChEBI" id="CHEBI:29108"/>
    </ligand>
</feature>
<evidence type="ECO:0000256" key="8">
    <source>
        <dbReference type="ARBA" id="ARBA00023015"/>
    </source>
</evidence>
<comment type="subcellular location">
    <subcellularLocation>
        <location evidence="1 12">Cytoplasm</location>
    </subcellularLocation>
</comment>
<dbReference type="InterPro" id="IPR036388">
    <property type="entry name" value="WH-like_DNA-bd_sf"/>
</dbReference>
<dbReference type="PANTHER" id="PTHR48111:SF1">
    <property type="entry name" value="TWO-COMPONENT RESPONSE REGULATOR ORR33"/>
    <property type="match status" value="1"/>
</dbReference>
<feature type="domain" description="Response regulatory" evidence="15">
    <location>
        <begin position="1"/>
        <end position="93"/>
    </location>
</feature>
<dbReference type="PROSITE" id="PS50110">
    <property type="entry name" value="RESPONSE_REGULATORY"/>
    <property type="match status" value="1"/>
</dbReference>
<dbReference type="InterPro" id="IPR014879">
    <property type="entry name" value="Spo0A_C"/>
</dbReference>
<accession>A0A0K2SKQ3</accession>
<evidence type="ECO:0000256" key="4">
    <source>
        <dbReference type="ARBA" id="ARBA00022553"/>
    </source>
</evidence>
<dbReference type="GO" id="GO:0000976">
    <property type="term" value="F:transcription cis-regulatory region binding"/>
    <property type="evidence" value="ECO:0007669"/>
    <property type="project" value="TreeGrafter"/>
</dbReference>
<evidence type="ECO:0000256" key="11">
    <source>
        <dbReference type="ARBA" id="ARBA00023163"/>
    </source>
</evidence>
<proteinExistence type="predicted"/>
<keyword evidence="12 13" id="KW-0479">Metal-binding</keyword>
<dbReference type="Gene3D" id="1.10.10.10">
    <property type="entry name" value="Winged helix-like DNA-binding domain superfamily/Winged helix DNA-binding domain"/>
    <property type="match status" value="1"/>
</dbReference>
<gene>
    <name evidence="16" type="ORF">LIP_1592</name>
</gene>
<keyword evidence="4 14" id="KW-0597">Phosphoprotein</keyword>
<evidence type="ECO:0000256" key="5">
    <source>
        <dbReference type="ARBA" id="ARBA00022837"/>
    </source>
</evidence>
<dbReference type="GO" id="GO:0032993">
    <property type="term" value="C:protein-DNA complex"/>
    <property type="evidence" value="ECO:0007669"/>
    <property type="project" value="TreeGrafter"/>
</dbReference>
<feature type="modified residue" description="4-aspartylphosphate" evidence="14">
    <location>
        <position position="26"/>
    </location>
</feature>
<comment type="cofactor">
    <cofactor evidence="12 13">
        <name>Ca(2+)</name>
        <dbReference type="ChEBI" id="CHEBI:29108"/>
    </cofactor>
    <text evidence="12 13">Binds 1 Ca(2+) ion per subunit.</text>
</comment>
<comment type="function">
    <text evidence="12">May play the central regulatory role in sporulation. It may be an element of the effector pathway responsible for the activation of sporulation genes in response to nutritional stress. Spo0A may act in concert with spo0H (a sigma factor) to control the expression of some genes that are critical to the sporulation process.</text>
</comment>
<dbReference type="GO" id="GO:0005509">
    <property type="term" value="F:calcium ion binding"/>
    <property type="evidence" value="ECO:0007669"/>
    <property type="project" value="UniProtKB-UniRule"/>
</dbReference>
<dbReference type="AlphaFoldDB" id="A0A0K2SKQ3"/>
<dbReference type="KEGG" id="lpil:LIP_1592"/>
<keyword evidence="7 12" id="KW-0902">Two-component regulatory system</keyword>
<evidence type="ECO:0000256" key="9">
    <source>
        <dbReference type="ARBA" id="ARBA00023125"/>
    </source>
</evidence>
<dbReference type="EMBL" id="AP014924">
    <property type="protein sequence ID" value="BAS27439.1"/>
    <property type="molecule type" value="Genomic_DNA"/>
</dbReference>
<dbReference type="SUPFAM" id="SSF46894">
    <property type="entry name" value="C-terminal effector domain of the bipartite response regulators"/>
    <property type="match status" value="1"/>
</dbReference>